<dbReference type="Proteomes" id="UP000509704">
    <property type="component" value="Chromosome 7"/>
</dbReference>
<dbReference type="PROSITE" id="PS00108">
    <property type="entry name" value="PROTEIN_KINASE_ST"/>
    <property type="match status" value="1"/>
</dbReference>
<feature type="compositionally biased region" description="Low complexity" evidence="10">
    <location>
        <begin position="578"/>
        <end position="589"/>
    </location>
</feature>
<evidence type="ECO:0000256" key="5">
    <source>
        <dbReference type="ARBA" id="ARBA00022777"/>
    </source>
</evidence>
<keyword evidence="13" id="KW-1185">Reference proteome</keyword>
<evidence type="ECO:0000313" key="13">
    <source>
        <dbReference type="Proteomes" id="UP000509704"/>
    </source>
</evidence>
<feature type="compositionally biased region" description="Polar residues" evidence="10">
    <location>
        <begin position="140"/>
        <end position="152"/>
    </location>
</feature>
<keyword evidence="6 9" id="KW-0067">ATP-binding</keyword>
<evidence type="ECO:0000256" key="10">
    <source>
        <dbReference type="SAM" id="MobiDB-lite"/>
    </source>
</evidence>
<evidence type="ECO:0000256" key="1">
    <source>
        <dbReference type="ARBA" id="ARBA00012513"/>
    </source>
</evidence>
<evidence type="ECO:0000256" key="2">
    <source>
        <dbReference type="ARBA" id="ARBA00022527"/>
    </source>
</evidence>
<accession>A0A7H9B8F2</accession>
<feature type="region of interest" description="Disordered" evidence="10">
    <location>
        <begin position="55"/>
        <end position="82"/>
    </location>
</feature>
<evidence type="ECO:0000256" key="3">
    <source>
        <dbReference type="ARBA" id="ARBA00022679"/>
    </source>
</evidence>
<dbReference type="InterPro" id="IPR000719">
    <property type="entry name" value="Prot_kinase_dom"/>
</dbReference>
<protein>
    <recommendedName>
        <fullName evidence="1">non-specific serine/threonine protein kinase</fullName>
        <ecNumber evidence="1">2.7.11.1</ecNumber>
    </recommendedName>
</protein>
<dbReference type="PANTHER" id="PTHR43895">
    <property type="entry name" value="CALCIUM/CALMODULIN-DEPENDENT PROTEIN KINASE KINASE-RELATED"/>
    <property type="match status" value="1"/>
</dbReference>
<dbReference type="FunFam" id="1.10.510.10:FF:000949">
    <property type="entry name" value="Serine/threonine-protein kinase PTK1/STK1"/>
    <property type="match status" value="1"/>
</dbReference>
<dbReference type="OrthoDB" id="4062651at2759"/>
<dbReference type="GO" id="GO:0005524">
    <property type="term" value="F:ATP binding"/>
    <property type="evidence" value="ECO:0007669"/>
    <property type="project" value="UniProtKB-UniRule"/>
</dbReference>
<feature type="domain" description="Protein kinase" evidence="11">
    <location>
        <begin position="241"/>
        <end position="548"/>
    </location>
</feature>
<dbReference type="EMBL" id="CP058610">
    <property type="protein sequence ID" value="QLG74646.1"/>
    <property type="molecule type" value="Genomic_DNA"/>
</dbReference>
<feature type="compositionally biased region" description="Polar residues" evidence="10">
    <location>
        <begin position="741"/>
        <end position="786"/>
    </location>
</feature>
<dbReference type="Gene3D" id="1.10.510.10">
    <property type="entry name" value="Transferase(Phosphotransferase) domain 1"/>
    <property type="match status" value="1"/>
</dbReference>
<dbReference type="GO" id="GO:0007165">
    <property type="term" value="P:signal transduction"/>
    <property type="evidence" value="ECO:0007669"/>
    <property type="project" value="TreeGrafter"/>
</dbReference>
<feature type="compositionally biased region" description="Acidic residues" evidence="10">
    <location>
        <begin position="651"/>
        <end position="666"/>
    </location>
</feature>
<evidence type="ECO:0000256" key="8">
    <source>
        <dbReference type="ARBA" id="ARBA00048679"/>
    </source>
</evidence>
<feature type="compositionally biased region" description="Basic and acidic residues" evidence="10">
    <location>
        <begin position="685"/>
        <end position="715"/>
    </location>
</feature>
<organism evidence="12 13">
    <name type="scientific">Zygotorulaspora mrakii</name>
    <name type="common">Zygosaccharomyces mrakii</name>
    <dbReference type="NCBI Taxonomy" id="42260"/>
    <lineage>
        <taxon>Eukaryota</taxon>
        <taxon>Fungi</taxon>
        <taxon>Dikarya</taxon>
        <taxon>Ascomycota</taxon>
        <taxon>Saccharomycotina</taxon>
        <taxon>Saccharomycetes</taxon>
        <taxon>Saccharomycetales</taxon>
        <taxon>Saccharomycetaceae</taxon>
        <taxon>Zygotorulaspora</taxon>
    </lineage>
</organism>
<evidence type="ECO:0000256" key="4">
    <source>
        <dbReference type="ARBA" id="ARBA00022741"/>
    </source>
</evidence>
<dbReference type="SUPFAM" id="SSF56112">
    <property type="entry name" value="Protein kinase-like (PK-like)"/>
    <property type="match status" value="1"/>
</dbReference>
<dbReference type="KEGG" id="zmk:HG535_0G05290"/>
<dbReference type="RefSeq" id="XP_037146371.1">
    <property type="nucleotide sequence ID" value="XM_037290476.1"/>
</dbReference>
<dbReference type="PROSITE" id="PS50011">
    <property type="entry name" value="PROTEIN_KINASE_DOM"/>
    <property type="match status" value="1"/>
</dbReference>
<dbReference type="Pfam" id="PF00069">
    <property type="entry name" value="Pkinase"/>
    <property type="match status" value="1"/>
</dbReference>
<evidence type="ECO:0000256" key="7">
    <source>
        <dbReference type="ARBA" id="ARBA00047899"/>
    </source>
</evidence>
<feature type="region of interest" description="Disordered" evidence="10">
    <location>
        <begin position="133"/>
        <end position="152"/>
    </location>
</feature>
<evidence type="ECO:0000313" key="12">
    <source>
        <dbReference type="EMBL" id="QLG74646.1"/>
    </source>
</evidence>
<gene>
    <name evidence="12" type="ORF">HG535_0G05290</name>
</gene>
<comment type="catalytic activity">
    <reaction evidence="7">
        <text>L-threonyl-[protein] + ATP = O-phospho-L-threonyl-[protein] + ADP + H(+)</text>
        <dbReference type="Rhea" id="RHEA:46608"/>
        <dbReference type="Rhea" id="RHEA-COMP:11060"/>
        <dbReference type="Rhea" id="RHEA-COMP:11605"/>
        <dbReference type="ChEBI" id="CHEBI:15378"/>
        <dbReference type="ChEBI" id="CHEBI:30013"/>
        <dbReference type="ChEBI" id="CHEBI:30616"/>
        <dbReference type="ChEBI" id="CHEBI:61977"/>
        <dbReference type="ChEBI" id="CHEBI:456216"/>
        <dbReference type="EC" id="2.7.11.1"/>
    </reaction>
</comment>
<dbReference type="InterPro" id="IPR008271">
    <property type="entry name" value="Ser/Thr_kinase_AS"/>
</dbReference>
<evidence type="ECO:0000259" key="11">
    <source>
        <dbReference type="PROSITE" id="PS50011"/>
    </source>
</evidence>
<dbReference type="PANTHER" id="PTHR43895:SF32">
    <property type="entry name" value="SERINE_THREONINE-PROTEIN KINASE CHK1"/>
    <property type="match status" value="1"/>
</dbReference>
<dbReference type="InterPro" id="IPR011009">
    <property type="entry name" value="Kinase-like_dom_sf"/>
</dbReference>
<feature type="compositionally biased region" description="Basic and acidic residues" evidence="10">
    <location>
        <begin position="729"/>
        <end position="740"/>
    </location>
</feature>
<dbReference type="PROSITE" id="PS00107">
    <property type="entry name" value="PROTEIN_KINASE_ATP"/>
    <property type="match status" value="1"/>
</dbReference>
<evidence type="ECO:0000256" key="9">
    <source>
        <dbReference type="PROSITE-ProRule" id="PRU10141"/>
    </source>
</evidence>
<feature type="compositionally biased region" description="Polar residues" evidence="10">
    <location>
        <begin position="64"/>
        <end position="82"/>
    </location>
</feature>
<reference evidence="12 13" key="1">
    <citation type="submission" date="2020-07" db="EMBL/GenBank/DDBJ databases">
        <title>The yeast mating-type switching endonuclease HO is a domesticated member of an unorthodox homing genetic element family.</title>
        <authorList>
            <person name="Coughlan A.Y."/>
            <person name="Lombardi L."/>
            <person name="Braun-Galleani S."/>
            <person name="Martos A.R."/>
            <person name="Galeote V."/>
            <person name="Bigey F."/>
            <person name="Dequin S."/>
            <person name="Byrne K.P."/>
            <person name="Wolfe K.H."/>
        </authorList>
    </citation>
    <scope>NUCLEOTIDE SEQUENCE [LARGE SCALE GENOMIC DNA]</scope>
    <source>
        <strain evidence="12 13">NRRL Y-6702</strain>
    </source>
</reference>
<dbReference type="InterPro" id="IPR017441">
    <property type="entry name" value="Protein_kinase_ATP_BS"/>
</dbReference>
<evidence type="ECO:0000256" key="6">
    <source>
        <dbReference type="ARBA" id="ARBA00022840"/>
    </source>
</evidence>
<keyword evidence="4 9" id="KW-0547">Nucleotide-binding</keyword>
<keyword evidence="5" id="KW-0418">Kinase</keyword>
<dbReference type="AlphaFoldDB" id="A0A7H9B8F2"/>
<feature type="compositionally biased region" description="Basic residues" evidence="10">
    <location>
        <begin position="788"/>
        <end position="797"/>
    </location>
</feature>
<sequence>MGKESQSTSHDQPLHHVGSMTALKMLGKKILSSKNHDSAHHGNNLEAGHPVQGMRKIRGHGTHHNSTSRPKSTSPNNRKRSSSLFQKNMSSANVPALTSARSSASIHNMVAHNNNPFAPQQGMDMISSGKGVAAARKNGSGPTNHSISKKPSGNFANNHHFLNNENIIYNPYGINGNVVPSRSGSAYAGNNANANGDISFYMHDGNSKIRLLPLPIADPNDYLPDDIKQASIHMTDNFVFDSDNLTLGTGGSSEVRKIRSAYRQKDVYALKKLNMIYDENAEKFYKRCSKEFIIAKRLSHHINVCNTYYLVKVPTTTYTTRGWGFVMEICVKDLFQLMERSGWKSVPLDEKFCIFKQIAEAIKFCHEEGVAHRDLKPENVLISKDGICKLTDFGISDWYHIEPQNFNSPVKRCEGMIGSPPYTPPEVMLFDAKKNYPESIQKPYNPLKMDSYALGLILIALVNNILPFFESCNTDPRYRDFEISYENFINHQCPHFRDKNYHKGGPGSEYSLARNFKSTEASRVAWRLSDPNPDTRYSIEELYNDPWFQSIEVCVNNDDDHAIKAPEIRKSSSDIAMNSNVNSNSNSNSDFFHSDQDSGSRERLESPQHTSNPFLTAKIKPKPKPRSMVDIAQSPINKSEVASKVPSKVVEDEEDEGAGVEGTEDKEETKEEDAKREGATDEEQKESVRAEEAKESAVAPDKKAPDTKEPQETDNRNVLAAFPGINKTESGHESKFEAKGTSESAGLSTPTRKMSELSLVSPTPLQLQNVKGRTSAGSMKSLNGISSARKKKKHPIHSHLDIPGSVTSSSGTATYRDRTK</sequence>
<keyword evidence="2" id="KW-0723">Serine/threonine-protein kinase</keyword>
<proteinExistence type="predicted"/>
<feature type="compositionally biased region" description="Basic and acidic residues" evidence="10">
    <location>
        <begin position="667"/>
        <end position="679"/>
    </location>
</feature>
<feature type="binding site" evidence="9">
    <location>
        <position position="271"/>
    </location>
    <ligand>
        <name>ATP</name>
        <dbReference type="ChEBI" id="CHEBI:30616"/>
    </ligand>
</feature>
<dbReference type="SMART" id="SM00220">
    <property type="entry name" value="S_TKc"/>
    <property type="match status" value="1"/>
</dbReference>
<keyword evidence="3" id="KW-0808">Transferase</keyword>
<name>A0A7H9B8F2_ZYGMR</name>
<comment type="catalytic activity">
    <reaction evidence="8">
        <text>L-seryl-[protein] + ATP = O-phospho-L-seryl-[protein] + ADP + H(+)</text>
        <dbReference type="Rhea" id="RHEA:17989"/>
        <dbReference type="Rhea" id="RHEA-COMP:9863"/>
        <dbReference type="Rhea" id="RHEA-COMP:11604"/>
        <dbReference type="ChEBI" id="CHEBI:15378"/>
        <dbReference type="ChEBI" id="CHEBI:29999"/>
        <dbReference type="ChEBI" id="CHEBI:30616"/>
        <dbReference type="ChEBI" id="CHEBI:83421"/>
        <dbReference type="ChEBI" id="CHEBI:456216"/>
        <dbReference type="EC" id="2.7.11.1"/>
    </reaction>
</comment>
<feature type="compositionally biased region" description="Basic and acidic residues" evidence="10">
    <location>
        <begin position="592"/>
        <end position="606"/>
    </location>
</feature>
<dbReference type="GO" id="GO:0004674">
    <property type="term" value="F:protein serine/threonine kinase activity"/>
    <property type="evidence" value="ECO:0007669"/>
    <property type="project" value="UniProtKB-KW"/>
</dbReference>
<dbReference type="EC" id="2.7.11.1" evidence="1"/>
<dbReference type="GeneID" id="59238429"/>
<feature type="region of interest" description="Disordered" evidence="10">
    <location>
        <begin position="574"/>
        <end position="820"/>
    </location>
</feature>